<evidence type="ECO:0000313" key="4">
    <source>
        <dbReference type="EMBL" id="CAE8643231.1"/>
    </source>
</evidence>
<evidence type="ECO:0000256" key="2">
    <source>
        <dbReference type="ARBA" id="ARBA00022840"/>
    </source>
</evidence>
<dbReference type="OrthoDB" id="6512918at2759"/>
<dbReference type="PANTHER" id="PTHR43158:SF2">
    <property type="entry name" value="SKFA PEPTIDE EXPORT ATP-BINDING PROTEIN SKFE"/>
    <property type="match status" value="1"/>
</dbReference>
<organism evidence="4 5">
    <name type="scientific">Polarella glacialis</name>
    <name type="common">Dinoflagellate</name>
    <dbReference type="NCBI Taxonomy" id="89957"/>
    <lineage>
        <taxon>Eukaryota</taxon>
        <taxon>Sar</taxon>
        <taxon>Alveolata</taxon>
        <taxon>Dinophyceae</taxon>
        <taxon>Suessiales</taxon>
        <taxon>Suessiaceae</taxon>
        <taxon>Polarella</taxon>
    </lineage>
</organism>
<dbReference type="Pfam" id="PF00005">
    <property type="entry name" value="ABC_tran"/>
    <property type="match status" value="2"/>
</dbReference>
<name>A0A813HYA1_POLGL</name>
<sequence>MAEVQAAPLMCKGLSYRYGGGATIHDRNGAGKSTLLSIMGGKKMVPRDEPSDECQILGKAVFHDPTLNRDRMYCGDWWRTDFFFNITVGELVGEKWLNTPRVQALIDIMQINVSWRINAISDGQRRRCQLLECLAEEKKVYILDEITTDLDLFARENLLKFLRSESEEKGATIFYATHIFDHLAEWATHILFFEKGKVDRCCAIKDLTEYQQMVTDSVRCPLYTLMKQWIARSYDAPMDPTPKTAGPVLPPVEGPVLATKNLTFAYAGGKPQLNNVSFEFGRGARILVVGANGAGKSTLLSILGGKKMIPRGFASVLGKDCFHDTTVGQDVMYCGDWWRTKFFMNLTIGELLGAEQAKTERCKHLADCLQVNLDWKINELSDGMRRRCQLIETLAQPRSVYLMDEITSDLDLFAREGILRFLRAECDIRGATIFYCTHIFDHLEGWASHLLHLSQGEVVKFCSMDQVTEYTEICETGDLTPLYSLVRKWIYSEYDSDTSKPWRKLETSLDGPLCRPAAGQLILGLWNVEGYFVILSGATGEGTDKVGVGFIIAPGLRNSVVGFSPVSDRLALLKLRVAAGEMAVINGYAPHDGKLYDQRQQFFPIWASCMRKCLAVANTFFDHPCTRQITYYITPSNFAQLNVALVPHGWLPKVTDISNDRGEALASRHFLVEITMQCDVQKLPPKSRDACLMVNRRALQEPSVRRQFTEAFHGEMLQTGLSMEANSIDESILGINGAFKNAAELILPRIHLAVRLNFEPSEFNDLSDLLYSDDTLLLAIKGPAMEAYLAAVAQTRAEYGLSLHLDKTQSFVSSHTKQYAKPLARLLCLILAQTLKRILRQVLAQDPANLSFLLQEVLATLLKRGLHLWQPLGFAYGLTLGKAMVDISLRPPSEQKLPTSQTGVLAAAACEEGSADTLEESGAAVEVEPTSSWLRWLLPVTGCCSLPPLLISVDEADEIVAHVLFRCENGSEARYATFKGTQNPLRSAPRRVNCLSAREFSQAVSVMQDGREQSFHGRVNCLPPEEFAAAVSDFWVVPSFTSEQSDSDGDYSTSDSV</sequence>
<feature type="domain" description="ABC transporter" evidence="3">
    <location>
        <begin position="257"/>
        <end position="480"/>
    </location>
</feature>
<dbReference type="GO" id="GO:0016887">
    <property type="term" value="F:ATP hydrolysis activity"/>
    <property type="evidence" value="ECO:0007669"/>
    <property type="project" value="InterPro"/>
</dbReference>
<accession>A0A813HYA1</accession>
<evidence type="ECO:0000259" key="3">
    <source>
        <dbReference type="PROSITE" id="PS50893"/>
    </source>
</evidence>
<proteinExistence type="predicted"/>
<comment type="caution">
    <text evidence="4">The sequence shown here is derived from an EMBL/GenBank/DDBJ whole genome shotgun (WGS) entry which is preliminary data.</text>
</comment>
<gene>
    <name evidence="4" type="ORF">PGLA1383_LOCUS57594</name>
</gene>
<dbReference type="InterPro" id="IPR003593">
    <property type="entry name" value="AAA+_ATPase"/>
</dbReference>
<dbReference type="EMBL" id="CAJNNV010033312">
    <property type="protein sequence ID" value="CAE8643231.1"/>
    <property type="molecule type" value="Genomic_DNA"/>
</dbReference>
<feature type="domain" description="ABC transporter" evidence="3">
    <location>
        <begin position="4"/>
        <end position="220"/>
    </location>
</feature>
<dbReference type="SMART" id="SM00382">
    <property type="entry name" value="AAA"/>
    <property type="match status" value="2"/>
</dbReference>
<dbReference type="PANTHER" id="PTHR43158">
    <property type="entry name" value="SKFA PEPTIDE EXPORT ATP-BINDING PROTEIN SKFE"/>
    <property type="match status" value="1"/>
</dbReference>
<keyword evidence="2" id="KW-0067">ATP-binding</keyword>
<evidence type="ECO:0000313" key="5">
    <source>
        <dbReference type="Proteomes" id="UP000654075"/>
    </source>
</evidence>
<dbReference type="AlphaFoldDB" id="A0A813HYA1"/>
<dbReference type="GO" id="GO:0005524">
    <property type="term" value="F:ATP binding"/>
    <property type="evidence" value="ECO:0007669"/>
    <property type="project" value="UniProtKB-KW"/>
</dbReference>
<dbReference type="InterPro" id="IPR027417">
    <property type="entry name" value="P-loop_NTPase"/>
</dbReference>
<dbReference type="Proteomes" id="UP000654075">
    <property type="component" value="Unassembled WGS sequence"/>
</dbReference>
<evidence type="ECO:0000256" key="1">
    <source>
        <dbReference type="ARBA" id="ARBA00022741"/>
    </source>
</evidence>
<protein>
    <recommendedName>
        <fullName evidence="3">ABC transporter domain-containing protein</fullName>
    </recommendedName>
</protein>
<reference evidence="4" key="1">
    <citation type="submission" date="2021-02" db="EMBL/GenBank/DDBJ databases">
        <authorList>
            <person name="Dougan E. K."/>
            <person name="Rhodes N."/>
            <person name="Thang M."/>
            <person name="Chan C."/>
        </authorList>
    </citation>
    <scope>NUCLEOTIDE SEQUENCE</scope>
</reference>
<dbReference type="PROSITE" id="PS50893">
    <property type="entry name" value="ABC_TRANSPORTER_2"/>
    <property type="match status" value="2"/>
</dbReference>
<dbReference type="Gene3D" id="3.40.50.300">
    <property type="entry name" value="P-loop containing nucleotide triphosphate hydrolases"/>
    <property type="match status" value="2"/>
</dbReference>
<dbReference type="InterPro" id="IPR003439">
    <property type="entry name" value="ABC_transporter-like_ATP-bd"/>
</dbReference>
<keyword evidence="1" id="KW-0547">Nucleotide-binding</keyword>
<dbReference type="SUPFAM" id="SSF52540">
    <property type="entry name" value="P-loop containing nucleoside triphosphate hydrolases"/>
    <property type="match status" value="2"/>
</dbReference>
<keyword evidence="5" id="KW-1185">Reference proteome</keyword>